<dbReference type="InterPro" id="IPR001375">
    <property type="entry name" value="Peptidase_S9_cat"/>
</dbReference>
<feature type="chain" id="PRO_5046990429" evidence="1">
    <location>
        <begin position="26"/>
        <end position="460"/>
    </location>
</feature>
<comment type="caution">
    <text evidence="3">The sequence shown here is derived from an EMBL/GenBank/DDBJ whole genome shotgun (WGS) entry which is preliminary data.</text>
</comment>
<sequence>MRPLIATAAAVGLTLLAATPAVPQAAVPPAAGASSTVTGELDSGAQYVLEVPESWNGTLLVFSPGYIGGDGGGPAESAPSAATRSWLLAEGYALSGSQPPTAGWAVADLLRDQDDVVAVAAEHLGAPDRTIAWGTSMGGLTSAALLEVHPEVFDGALPLCGSVAGAVGMLNAGLDASFAFRTLLAPDNEAIELVDVDDEVGRAAAAREVLDAAQGSAAGRARIALAAAFAQLPTWTEPGTDRPGPRDWAAQQEQQYAAFMWSVFSPRQPLEARAGGNFSWNTGVDYREQLARSGNVRLVRALYRDAGLDLQADLDRLNATERIEADPDAVEYMLANATPSGDIADPVLTLHESGDTAPTVTQASAYADAVAASGNARLLRQAFVDRPGHCGYTAAETLAALTALEDRITTGRWGDLATSASLDARAARIDATSPIDLGTAEFARLRVDDFLRPYYPVRDR</sequence>
<evidence type="ECO:0000313" key="4">
    <source>
        <dbReference type="Proteomes" id="UP001596455"/>
    </source>
</evidence>
<dbReference type="InterPro" id="IPR029058">
    <property type="entry name" value="AB_hydrolase_fold"/>
</dbReference>
<protein>
    <submittedName>
        <fullName evidence="3">Prolyl oligopeptidase family serine peptidase</fullName>
    </submittedName>
</protein>
<feature type="signal peptide" evidence="1">
    <location>
        <begin position="1"/>
        <end position="25"/>
    </location>
</feature>
<dbReference type="RefSeq" id="WP_382394379.1">
    <property type="nucleotide sequence ID" value="NZ_JBHTCQ010000002.1"/>
</dbReference>
<accession>A0ABW2Q867</accession>
<keyword evidence="4" id="KW-1185">Reference proteome</keyword>
<feature type="domain" description="Peptidase S9 prolyl oligopeptidase catalytic" evidence="2">
    <location>
        <begin position="118"/>
        <end position="162"/>
    </location>
</feature>
<organism evidence="3 4">
    <name type="scientific">Georgenia alba</name>
    <dbReference type="NCBI Taxonomy" id="2233858"/>
    <lineage>
        <taxon>Bacteria</taxon>
        <taxon>Bacillati</taxon>
        <taxon>Actinomycetota</taxon>
        <taxon>Actinomycetes</taxon>
        <taxon>Micrococcales</taxon>
        <taxon>Bogoriellaceae</taxon>
        <taxon>Georgenia</taxon>
    </lineage>
</organism>
<evidence type="ECO:0000256" key="1">
    <source>
        <dbReference type="SAM" id="SignalP"/>
    </source>
</evidence>
<name>A0ABW2Q867_9MICO</name>
<dbReference type="Pfam" id="PF00326">
    <property type="entry name" value="Peptidase_S9"/>
    <property type="match status" value="1"/>
</dbReference>
<evidence type="ECO:0000313" key="3">
    <source>
        <dbReference type="EMBL" id="MFC7405701.1"/>
    </source>
</evidence>
<dbReference type="EMBL" id="JBHTCQ010000002">
    <property type="protein sequence ID" value="MFC7405701.1"/>
    <property type="molecule type" value="Genomic_DNA"/>
</dbReference>
<dbReference type="SUPFAM" id="SSF53474">
    <property type="entry name" value="alpha/beta-Hydrolases"/>
    <property type="match status" value="1"/>
</dbReference>
<keyword evidence="1" id="KW-0732">Signal</keyword>
<reference evidence="4" key="1">
    <citation type="journal article" date="2019" name="Int. J. Syst. Evol. Microbiol.">
        <title>The Global Catalogue of Microorganisms (GCM) 10K type strain sequencing project: providing services to taxonomists for standard genome sequencing and annotation.</title>
        <authorList>
            <consortium name="The Broad Institute Genomics Platform"/>
            <consortium name="The Broad Institute Genome Sequencing Center for Infectious Disease"/>
            <person name="Wu L."/>
            <person name="Ma J."/>
        </authorList>
    </citation>
    <scope>NUCLEOTIDE SEQUENCE [LARGE SCALE GENOMIC DNA]</scope>
    <source>
        <strain evidence="4">JCM 1490</strain>
    </source>
</reference>
<dbReference type="Proteomes" id="UP001596455">
    <property type="component" value="Unassembled WGS sequence"/>
</dbReference>
<gene>
    <name evidence="3" type="ORF">ACFQQL_11325</name>
</gene>
<evidence type="ECO:0000259" key="2">
    <source>
        <dbReference type="Pfam" id="PF00326"/>
    </source>
</evidence>
<dbReference type="Gene3D" id="3.40.50.1820">
    <property type="entry name" value="alpha/beta hydrolase"/>
    <property type="match status" value="1"/>
</dbReference>
<proteinExistence type="predicted"/>